<dbReference type="AlphaFoldDB" id="A0A1I2JAK0"/>
<dbReference type="EMBL" id="FONY01000046">
    <property type="protein sequence ID" value="SFF51872.1"/>
    <property type="molecule type" value="Genomic_DNA"/>
</dbReference>
<evidence type="ECO:0000313" key="1">
    <source>
        <dbReference type="EMBL" id="SFF51872.1"/>
    </source>
</evidence>
<dbReference type="RefSeq" id="WP_245764116.1">
    <property type="nucleotide sequence ID" value="NZ_FONY01000046.1"/>
</dbReference>
<evidence type="ECO:0008006" key="3">
    <source>
        <dbReference type="Google" id="ProtNLM"/>
    </source>
</evidence>
<reference evidence="1 2" key="1">
    <citation type="submission" date="2016-10" db="EMBL/GenBank/DDBJ databases">
        <authorList>
            <person name="de Groot N.N."/>
        </authorList>
    </citation>
    <scope>NUCLEOTIDE SEQUENCE [LARGE SCALE GENOMIC DNA]</scope>
    <source>
        <strain>GEY</strain>
        <strain evidence="2">DSM 9560</strain>
    </source>
</reference>
<protein>
    <recommendedName>
        <fullName evidence="3">Transposase</fullName>
    </recommendedName>
</protein>
<sequence>MNMLEYSKLILEKVSFDAGLFENELRKSKRNLFKNEIDDLRNWCNDRFGERYKSTIQKHLGVRAEK</sequence>
<organism evidence="1 2">
    <name type="scientific">Thermoflexibacter ruber</name>
    <dbReference type="NCBI Taxonomy" id="1003"/>
    <lineage>
        <taxon>Bacteria</taxon>
        <taxon>Pseudomonadati</taxon>
        <taxon>Bacteroidota</taxon>
        <taxon>Cytophagia</taxon>
        <taxon>Cytophagales</taxon>
        <taxon>Thermoflexibacteraceae</taxon>
        <taxon>Thermoflexibacter</taxon>
    </lineage>
</organism>
<keyword evidence="2" id="KW-1185">Reference proteome</keyword>
<proteinExistence type="predicted"/>
<name>A0A1I2JAK0_9BACT</name>
<evidence type="ECO:0000313" key="2">
    <source>
        <dbReference type="Proteomes" id="UP000199513"/>
    </source>
</evidence>
<gene>
    <name evidence="1" type="ORF">SAMN04488541_104623</name>
</gene>
<accession>A0A1I2JAK0</accession>
<dbReference type="Proteomes" id="UP000199513">
    <property type="component" value="Unassembled WGS sequence"/>
</dbReference>
<dbReference type="STRING" id="1003.SAMN04488541_104623"/>